<proteinExistence type="predicted"/>
<gene>
    <name evidence="1" type="ORF">AV530_006666</name>
</gene>
<accession>A0A1V4KQ14</accession>
<dbReference type="EMBL" id="LSYS01002182">
    <property type="protein sequence ID" value="OPJ86505.1"/>
    <property type="molecule type" value="Genomic_DNA"/>
</dbReference>
<protein>
    <submittedName>
        <fullName evidence="1">Uncharacterized protein</fullName>
    </submittedName>
</protein>
<dbReference type="Proteomes" id="UP000190648">
    <property type="component" value="Unassembled WGS sequence"/>
</dbReference>
<name>A0A1V4KQ14_PATFA</name>
<sequence>MLSPCRTWPALQLHTVIPSAALDTRGSSSLRLPHGLVWDPSKNFDISKPESCFEDPCLGLKDGHTYRGTKELTIFRMQHGQHKRPQTAPPTCFNSE</sequence>
<keyword evidence="2" id="KW-1185">Reference proteome</keyword>
<evidence type="ECO:0000313" key="2">
    <source>
        <dbReference type="Proteomes" id="UP000190648"/>
    </source>
</evidence>
<evidence type="ECO:0000313" key="1">
    <source>
        <dbReference type="EMBL" id="OPJ86505.1"/>
    </source>
</evidence>
<reference evidence="1 2" key="1">
    <citation type="submission" date="2016-02" db="EMBL/GenBank/DDBJ databases">
        <title>Band-tailed pigeon sequencing and assembly.</title>
        <authorList>
            <person name="Soares A.E."/>
            <person name="Novak B.J."/>
            <person name="Rice E.S."/>
            <person name="O'Connell B."/>
            <person name="Chang D."/>
            <person name="Weber S."/>
            <person name="Shapiro B."/>
        </authorList>
    </citation>
    <scope>NUCLEOTIDE SEQUENCE [LARGE SCALE GENOMIC DNA]</scope>
    <source>
        <strain evidence="1">BTP2013</strain>
        <tissue evidence="1">Blood</tissue>
    </source>
</reference>
<dbReference type="AlphaFoldDB" id="A0A1V4KQ14"/>
<comment type="caution">
    <text evidence="1">The sequence shown here is derived from an EMBL/GenBank/DDBJ whole genome shotgun (WGS) entry which is preliminary data.</text>
</comment>
<organism evidence="1 2">
    <name type="scientific">Patagioenas fasciata monilis</name>
    <dbReference type="NCBI Taxonomy" id="372326"/>
    <lineage>
        <taxon>Eukaryota</taxon>
        <taxon>Metazoa</taxon>
        <taxon>Chordata</taxon>
        <taxon>Craniata</taxon>
        <taxon>Vertebrata</taxon>
        <taxon>Euteleostomi</taxon>
        <taxon>Archelosauria</taxon>
        <taxon>Archosauria</taxon>
        <taxon>Dinosauria</taxon>
        <taxon>Saurischia</taxon>
        <taxon>Theropoda</taxon>
        <taxon>Coelurosauria</taxon>
        <taxon>Aves</taxon>
        <taxon>Neognathae</taxon>
        <taxon>Neoaves</taxon>
        <taxon>Columbimorphae</taxon>
        <taxon>Columbiformes</taxon>
        <taxon>Columbidae</taxon>
        <taxon>Patagioenas</taxon>
    </lineage>
</organism>